<dbReference type="SMART" id="SM00858">
    <property type="entry name" value="SAF"/>
    <property type="match status" value="1"/>
</dbReference>
<feature type="domain" description="SAF" evidence="2">
    <location>
        <begin position="55"/>
        <end position="115"/>
    </location>
</feature>
<dbReference type="InterPro" id="IPR013974">
    <property type="entry name" value="SAF"/>
</dbReference>
<dbReference type="Proteomes" id="UP000010809">
    <property type="component" value="Chromosome"/>
</dbReference>
<dbReference type="NCBIfam" id="TIGR03177">
    <property type="entry name" value="pilus_cpaB"/>
    <property type="match status" value="1"/>
</dbReference>
<dbReference type="STRING" id="1255043.TVNIR_2503"/>
<organism evidence="3 4">
    <name type="scientific">Thioalkalivibrio nitratireducens (strain DSM 14787 / UNIQEM 213 / ALEN2)</name>
    <dbReference type="NCBI Taxonomy" id="1255043"/>
    <lineage>
        <taxon>Bacteria</taxon>
        <taxon>Pseudomonadati</taxon>
        <taxon>Pseudomonadota</taxon>
        <taxon>Gammaproteobacteria</taxon>
        <taxon>Chromatiales</taxon>
        <taxon>Ectothiorhodospiraceae</taxon>
        <taxon>Thioalkalivibrio</taxon>
    </lineage>
</organism>
<dbReference type="PATRIC" id="fig|1255043.3.peg.2526"/>
<sequence length="325" mass="34208">MNSRLMTVVAILLLGAAVIAGIAGYQLSRQPEPVAAPPAEPAPPPEPTVEDDARVEVLFAARDLQAGARVGPDDLRVERLSVRPPHAFSEPDAVIGKLLVLPVREGEPLLDTRFFKASQLARTLRPGERALAVAVDDVVGAGGYIAPGDHVDLLLYLKETGARAGPARESAQVVVSDLRVLSYELRLDLPPDGAAEDTDGERDGQRRSNRTAVLAVPEDEAPKVMLAANAGSLRLALHGADERLAVAAADVDVDPGPVDEAAAPVVGLGTLMPRPVAEEPLRFTTIDALLPPAVSPPPDPARRPAPEPRPGVILHRGTQSVEIQP</sequence>
<evidence type="ECO:0000313" key="3">
    <source>
        <dbReference type="EMBL" id="AGA34146.1"/>
    </source>
</evidence>
<protein>
    <submittedName>
        <fullName evidence="3">Flp pilus assembly protein CpaB</fullName>
    </submittedName>
</protein>
<reference evidence="3" key="1">
    <citation type="submission" date="2015-12" db="EMBL/GenBank/DDBJ databases">
        <authorList>
            <person name="Tikhonova T.V."/>
            <person name="Pavlov A.R."/>
            <person name="Beletsky A.V."/>
            <person name="Mardanov A.V."/>
            <person name="Sorokin D.Y."/>
            <person name="Ravin N.V."/>
            <person name="Popov V.O."/>
        </authorList>
    </citation>
    <scope>NUCLEOTIDE SEQUENCE</scope>
    <source>
        <strain evidence="3">DSM 14787</strain>
    </source>
</reference>
<dbReference type="OrthoDB" id="146902at2"/>
<name>L0E0I1_THIND</name>
<evidence type="ECO:0000256" key="1">
    <source>
        <dbReference type="SAM" id="MobiDB-lite"/>
    </source>
</evidence>
<feature type="region of interest" description="Disordered" evidence="1">
    <location>
        <begin position="289"/>
        <end position="325"/>
    </location>
</feature>
<dbReference type="eggNOG" id="COG3745">
    <property type="taxonomic scope" value="Bacteria"/>
</dbReference>
<accession>L0E0I1</accession>
<dbReference type="Pfam" id="PF08666">
    <property type="entry name" value="SAF"/>
    <property type="match status" value="1"/>
</dbReference>
<dbReference type="InterPro" id="IPR017592">
    <property type="entry name" value="Pilus_assmbl_Flp-typ_CpaB"/>
</dbReference>
<gene>
    <name evidence="3" type="ordered locus">TVNIR_2503</name>
</gene>
<dbReference type="InterPro" id="IPR031571">
    <property type="entry name" value="RcpC_dom"/>
</dbReference>
<dbReference type="KEGG" id="tni:TVNIR_2503"/>
<evidence type="ECO:0000259" key="2">
    <source>
        <dbReference type="SMART" id="SM00858"/>
    </source>
</evidence>
<dbReference type="HOGENOM" id="CLU_057068_0_0_6"/>
<keyword evidence="4" id="KW-1185">Reference proteome</keyword>
<dbReference type="RefSeq" id="WP_015259262.1">
    <property type="nucleotide sequence ID" value="NC_019902.2"/>
</dbReference>
<evidence type="ECO:0000313" key="4">
    <source>
        <dbReference type="Proteomes" id="UP000010809"/>
    </source>
</evidence>
<dbReference type="CDD" id="cd11614">
    <property type="entry name" value="SAF_CpaB_FlgA_like"/>
    <property type="match status" value="1"/>
</dbReference>
<proteinExistence type="predicted"/>
<dbReference type="EMBL" id="CP003989">
    <property type="protein sequence ID" value="AGA34146.1"/>
    <property type="molecule type" value="Genomic_DNA"/>
</dbReference>
<dbReference type="AlphaFoldDB" id="L0E0I1"/>
<dbReference type="Pfam" id="PF16976">
    <property type="entry name" value="RcpC"/>
    <property type="match status" value="1"/>
</dbReference>